<comment type="caution">
    <text evidence="1">The sequence shown here is derived from an EMBL/GenBank/DDBJ whole genome shotgun (WGS) entry which is preliminary data.</text>
</comment>
<dbReference type="Gene3D" id="3.40.50.720">
    <property type="entry name" value="NAD(P)-binding Rossmann-like Domain"/>
    <property type="match status" value="1"/>
</dbReference>
<name>A0A8K0RHY1_9PLEO</name>
<dbReference type="AlphaFoldDB" id="A0A8K0RHY1"/>
<dbReference type="EMBL" id="JAGMVJ010000002">
    <property type="protein sequence ID" value="KAH7093291.1"/>
    <property type="molecule type" value="Genomic_DNA"/>
</dbReference>
<gene>
    <name evidence="1" type="ORF">FB567DRAFT_544662</name>
</gene>
<evidence type="ECO:0000313" key="1">
    <source>
        <dbReference type="EMBL" id="KAH7093291.1"/>
    </source>
</evidence>
<sequence length="183" mass="20398">MTTTAGDSVLELDYPLAFARAFSSTLSRQTKRFRYLHLTGAVVERDQMKSLWYLSGVRKTKGQGETQMIEFAKDPATNGLWETIVARPGMVVKRGTYIGETSMMLTGVSGSFIRSDELALALIDAVLHGSEDLLKPAALLRRGQELRRMHGGVSGSRGFVCWRDFDGRPESLSAWFSWIHHEG</sequence>
<evidence type="ECO:0000313" key="2">
    <source>
        <dbReference type="Proteomes" id="UP000813461"/>
    </source>
</evidence>
<accession>A0A8K0RHY1</accession>
<dbReference type="OrthoDB" id="3535423at2759"/>
<reference evidence="1" key="1">
    <citation type="journal article" date="2021" name="Nat. Commun.">
        <title>Genetic determinants of endophytism in the Arabidopsis root mycobiome.</title>
        <authorList>
            <person name="Mesny F."/>
            <person name="Miyauchi S."/>
            <person name="Thiergart T."/>
            <person name="Pickel B."/>
            <person name="Atanasova L."/>
            <person name="Karlsson M."/>
            <person name="Huettel B."/>
            <person name="Barry K.W."/>
            <person name="Haridas S."/>
            <person name="Chen C."/>
            <person name="Bauer D."/>
            <person name="Andreopoulos W."/>
            <person name="Pangilinan J."/>
            <person name="LaButti K."/>
            <person name="Riley R."/>
            <person name="Lipzen A."/>
            <person name="Clum A."/>
            <person name="Drula E."/>
            <person name="Henrissat B."/>
            <person name="Kohler A."/>
            <person name="Grigoriev I.V."/>
            <person name="Martin F.M."/>
            <person name="Hacquard S."/>
        </authorList>
    </citation>
    <scope>NUCLEOTIDE SEQUENCE</scope>
    <source>
        <strain evidence="1">MPI-SDFR-AT-0120</strain>
    </source>
</reference>
<organism evidence="1 2">
    <name type="scientific">Paraphoma chrysanthemicola</name>
    <dbReference type="NCBI Taxonomy" id="798071"/>
    <lineage>
        <taxon>Eukaryota</taxon>
        <taxon>Fungi</taxon>
        <taxon>Dikarya</taxon>
        <taxon>Ascomycota</taxon>
        <taxon>Pezizomycotina</taxon>
        <taxon>Dothideomycetes</taxon>
        <taxon>Pleosporomycetidae</taxon>
        <taxon>Pleosporales</taxon>
        <taxon>Pleosporineae</taxon>
        <taxon>Phaeosphaeriaceae</taxon>
        <taxon>Paraphoma</taxon>
    </lineage>
</organism>
<proteinExistence type="predicted"/>
<dbReference type="Proteomes" id="UP000813461">
    <property type="component" value="Unassembled WGS sequence"/>
</dbReference>
<protein>
    <submittedName>
        <fullName evidence="1">Uncharacterized protein</fullName>
    </submittedName>
</protein>
<keyword evidence="2" id="KW-1185">Reference proteome</keyword>